<evidence type="ECO:0000313" key="3">
    <source>
        <dbReference type="Proteomes" id="UP000325440"/>
    </source>
</evidence>
<evidence type="ECO:0000313" key="2">
    <source>
        <dbReference type="EMBL" id="VVC31601.1"/>
    </source>
</evidence>
<dbReference type="SMART" id="SM00198">
    <property type="entry name" value="SCP"/>
    <property type="match status" value="1"/>
</dbReference>
<proteinExistence type="predicted"/>
<protein>
    <submittedName>
        <fullName evidence="2">CAP domain,Cysteine-rich secretory protein, allergen V5/Tpx-1-related</fullName>
    </submittedName>
</protein>
<evidence type="ECO:0000259" key="1">
    <source>
        <dbReference type="SMART" id="SM00198"/>
    </source>
</evidence>
<name>A0A5E4MKZ6_9HEMI</name>
<dbReference type="PRINTS" id="PR00837">
    <property type="entry name" value="V5TPXLIKE"/>
</dbReference>
<dbReference type="InterPro" id="IPR035940">
    <property type="entry name" value="CAP_sf"/>
</dbReference>
<dbReference type="AlphaFoldDB" id="A0A5E4MKZ6"/>
<gene>
    <name evidence="2" type="ORF">CINCED_3A023129</name>
</gene>
<dbReference type="Proteomes" id="UP000325440">
    <property type="component" value="Unassembled WGS sequence"/>
</dbReference>
<dbReference type="Gene3D" id="3.40.33.10">
    <property type="entry name" value="CAP"/>
    <property type="match status" value="1"/>
</dbReference>
<accession>A0A5E4MKZ6</accession>
<organism evidence="2 3">
    <name type="scientific">Cinara cedri</name>
    <dbReference type="NCBI Taxonomy" id="506608"/>
    <lineage>
        <taxon>Eukaryota</taxon>
        <taxon>Metazoa</taxon>
        <taxon>Ecdysozoa</taxon>
        <taxon>Arthropoda</taxon>
        <taxon>Hexapoda</taxon>
        <taxon>Insecta</taxon>
        <taxon>Pterygota</taxon>
        <taxon>Neoptera</taxon>
        <taxon>Paraneoptera</taxon>
        <taxon>Hemiptera</taxon>
        <taxon>Sternorrhyncha</taxon>
        <taxon>Aphidomorpha</taxon>
        <taxon>Aphidoidea</taxon>
        <taxon>Aphididae</taxon>
        <taxon>Lachninae</taxon>
        <taxon>Cinara</taxon>
    </lineage>
</organism>
<dbReference type="InterPro" id="IPR001283">
    <property type="entry name" value="CRISP-related"/>
</dbReference>
<dbReference type="PANTHER" id="PTHR10334">
    <property type="entry name" value="CYSTEINE-RICH SECRETORY PROTEIN-RELATED"/>
    <property type="match status" value="1"/>
</dbReference>
<feature type="domain" description="SCP" evidence="1">
    <location>
        <begin position="2"/>
        <end position="78"/>
    </location>
</feature>
<dbReference type="OrthoDB" id="337038at2759"/>
<dbReference type="Pfam" id="PF00188">
    <property type="entry name" value="CAP"/>
    <property type="match status" value="1"/>
</dbReference>
<sequence>MDKVIELGIKAVDCWYGEIEFFDFQVTNEQMAATSKALHFTQVVWKDSKELGVGASKSVKTGEIYLVCNYDLPGNVESDFKNNVLPPKSS</sequence>
<dbReference type="SUPFAM" id="SSF55797">
    <property type="entry name" value="PR-1-like"/>
    <property type="match status" value="1"/>
</dbReference>
<keyword evidence="3" id="KW-1185">Reference proteome</keyword>
<dbReference type="InterPro" id="IPR014044">
    <property type="entry name" value="CAP_dom"/>
</dbReference>
<dbReference type="GO" id="GO:0005576">
    <property type="term" value="C:extracellular region"/>
    <property type="evidence" value="ECO:0007669"/>
    <property type="project" value="UniProtKB-SubCell"/>
</dbReference>
<dbReference type="EMBL" id="CABPRJ010000950">
    <property type="protein sequence ID" value="VVC31601.1"/>
    <property type="molecule type" value="Genomic_DNA"/>
</dbReference>
<reference evidence="2 3" key="1">
    <citation type="submission" date="2019-08" db="EMBL/GenBank/DDBJ databases">
        <authorList>
            <person name="Alioto T."/>
            <person name="Alioto T."/>
            <person name="Gomez Garrido J."/>
        </authorList>
    </citation>
    <scope>NUCLEOTIDE SEQUENCE [LARGE SCALE GENOMIC DNA]</scope>
</reference>